<proteinExistence type="predicted"/>
<dbReference type="Proteomes" id="UP000327013">
    <property type="component" value="Unassembled WGS sequence"/>
</dbReference>
<feature type="region of interest" description="Disordered" evidence="1">
    <location>
        <begin position="160"/>
        <end position="182"/>
    </location>
</feature>
<reference evidence="2 3" key="1">
    <citation type="submission" date="2019-06" db="EMBL/GenBank/DDBJ databases">
        <title>A chromosomal-level reference genome of Carpinus fangiana (Coryloideae, Betulaceae).</title>
        <authorList>
            <person name="Yang X."/>
            <person name="Wang Z."/>
            <person name="Zhang L."/>
            <person name="Hao G."/>
            <person name="Liu J."/>
            <person name="Yang Y."/>
        </authorList>
    </citation>
    <scope>NUCLEOTIDE SEQUENCE [LARGE SCALE GENOMIC DNA]</scope>
    <source>
        <strain evidence="2">Cfa_2016G</strain>
        <tissue evidence="2">Leaf</tissue>
    </source>
</reference>
<organism evidence="2 3">
    <name type="scientific">Carpinus fangiana</name>
    <dbReference type="NCBI Taxonomy" id="176857"/>
    <lineage>
        <taxon>Eukaryota</taxon>
        <taxon>Viridiplantae</taxon>
        <taxon>Streptophyta</taxon>
        <taxon>Embryophyta</taxon>
        <taxon>Tracheophyta</taxon>
        <taxon>Spermatophyta</taxon>
        <taxon>Magnoliopsida</taxon>
        <taxon>eudicotyledons</taxon>
        <taxon>Gunneridae</taxon>
        <taxon>Pentapetalae</taxon>
        <taxon>rosids</taxon>
        <taxon>fabids</taxon>
        <taxon>Fagales</taxon>
        <taxon>Betulaceae</taxon>
        <taxon>Carpinus</taxon>
    </lineage>
</organism>
<feature type="region of interest" description="Disordered" evidence="1">
    <location>
        <begin position="69"/>
        <end position="124"/>
    </location>
</feature>
<accession>A0A5N6KVT9</accession>
<evidence type="ECO:0000313" key="2">
    <source>
        <dbReference type="EMBL" id="KAB8349547.1"/>
    </source>
</evidence>
<name>A0A5N6KVT9_9ROSI</name>
<dbReference type="OrthoDB" id="10248520at2759"/>
<feature type="compositionally biased region" description="Low complexity" evidence="1">
    <location>
        <begin position="82"/>
        <end position="102"/>
    </location>
</feature>
<evidence type="ECO:0000256" key="1">
    <source>
        <dbReference type="SAM" id="MobiDB-lite"/>
    </source>
</evidence>
<evidence type="ECO:0000313" key="3">
    <source>
        <dbReference type="Proteomes" id="UP000327013"/>
    </source>
</evidence>
<gene>
    <name evidence="2" type="ORF">FH972_023574</name>
</gene>
<protein>
    <submittedName>
        <fullName evidence="2">Uncharacterized protein</fullName>
    </submittedName>
</protein>
<sequence length="182" mass="20070">MENTCYRTTCGHGLNYDAKKPWRLQNRGYLSHPLPQHRRHPVVWRLQHFNQTENNGVAVQRVAPTSMTLSLGDRAGRPPKTPTASTPASPPSQRQSAATSMPQQPPSPSSRAPTGQPSKKTTKPFLDLPSLQLQHQPPSPPHPLCPVPHPPLALNLHINLPDPIRRKPTAVARSPQPRANPT</sequence>
<dbReference type="AlphaFoldDB" id="A0A5N6KVT9"/>
<dbReference type="EMBL" id="VIBQ01000014">
    <property type="protein sequence ID" value="KAB8349547.1"/>
    <property type="molecule type" value="Genomic_DNA"/>
</dbReference>
<keyword evidence="3" id="KW-1185">Reference proteome</keyword>
<comment type="caution">
    <text evidence="2">The sequence shown here is derived from an EMBL/GenBank/DDBJ whole genome shotgun (WGS) entry which is preliminary data.</text>
</comment>